<accession>B6HPP0</accession>
<dbReference type="EMBL" id="AM920437">
    <property type="protein sequence ID" value="CAP97393.1"/>
    <property type="molecule type" value="Genomic_DNA"/>
</dbReference>
<name>B6HPP0_PENRW</name>
<gene>
    <name evidence="1" type="ORF">Pc22g01050</name>
    <name evidence="1" type="ORF">PCH_Pc22g01050</name>
</gene>
<protein>
    <submittedName>
        <fullName evidence="1">Uncharacterized protein</fullName>
    </submittedName>
</protein>
<reference evidence="1 2" key="1">
    <citation type="journal article" date="2008" name="Nat. Biotechnol.">
        <title>Genome sequencing and analysis of the filamentous fungus Penicillium chrysogenum.</title>
        <authorList>
            <person name="van den Berg M.A."/>
            <person name="Albang R."/>
            <person name="Albermann K."/>
            <person name="Badger J.H."/>
            <person name="Daran J.-M."/>
            <person name="Driessen A.J.M."/>
            <person name="Garcia-Estrada C."/>
            <person name="Fedorova N.D."/>
            <person name="Harris D.M."/>
            <person name="Heijne W.H.M."/>
            <person name="Joardar V.S."/>
            <person name="Kiel J.A.K.W."/>
            <person name="Kovalchuk A."/>
            <person name="Martin J.F."/>
            <person name="Nierman W.C."/>
            <person name="Nijland J.G."/>
            <person name="Pronk J.T."/>
            <person name="Roubos J.A."/>
            <person name="van der Klei I.J."/>
            <person name="van Peij N.N.M.E."/>
            <person name="Veenhuis M."/>
            <person name="von Doehren H."/>
            <person name="Wagner C."/>
            <person name="Wortman J.R."/>
            <person name="Bovenberg R.A.L."/>
        </authorList>
    </citation>
    <scope>NUCLEOTIDE SEQUENCE [LARGE SCALE GENOMIC DNA]</scope>
    <source>
        <strain evidence="2">ATCC 28089 / DSM 1075 / NRRL 1951 / Wisconsin 54-1255</strain>
    </source>
</reference>
<organism evidence="1 2">
    <name type="scientific">Penicillium rubens (strain ATCC 28089 / DSM 1075 / NRRL 1951 / Wisconsin 54-1255)</name>
    <name type="common">Penicillium chrysogenum</name>
    <dbReference type="NCBI Taxonomy" id="500485"/>
    <lineage>
        <taxon>Eukaryota</taxon>
        <taxon>Fungi</taxon>
        <taxon>Dikarya</taxon>
        <taxon>Ascomycota</taxon>
        <taxon>Pezizomycotina</taxon>
        <taxon>Eurotiomycetes</taxon>
        <taxon>Eurotiomycetidae</taxon>
        <taxon>Eurotiales</taxon>
        <taxon>Aspergillaceae</taxon>
        <taxon>Penicillium</taxon>
        <taxon>Penicillium chrysogenum species complex</taxon>
    </lineage>
</organism>
<dbReference type="VEuPathDB" id="FungiDB:PCH_Pc22g01050"/>
<dbReference type="AlphaFoldDB" id="B6HPP0"/>
<dbReference type="HOGENOM" id="CLU_1722968_0_0_1"/>
<dbReference type="Proteomes" id="UP000000724">
    <property type="component" value="Contig Pc00c22"/>
</dbReference>
<sequence length="152" mass="16549">MYTKYGGLYVGGLRCVDPQRLIEQSEPRMTTVVGSISFRRFFVERIDGQFDGGLDVGCTCWMIDCEGSPDCFSSPGTCRRTACNSEAVPGLQRGPGLPNQNAMRRTALEGTRSIDGQKALKKGCHIYYLGKDLTPPLVNVGLGGSGRRIHLS</sequence>
<keyword evidence="2" id="KW-1185">Reference proteome</keyword>
<evidence type="ECO:0000313" key="1">
    <source>
        <dbReference type="EMBL" id="CAP97393.1"/>
    </source>
</evidence>
<evidence type="ECO:0000313" key="2">
    <source>
        <dbReference type="Proteomes" id="UP000000724"/>
    </source>
</evidence>
<proteinExistence type="predicted"/>